<dbReference type="SUPFAM" id="SSF52266">
    <property type="entry name" value="SGNH hydrolase"/>
    <property type="match status" value="1"/>
</dbReference>
<sequence length="368" mass="41433">MASSTNLRLCVLFIFFAVGCVCMQDEQLHIHHVPLFTFGDSLADTGNNNYINTRRIAQANYPPYGQTFFKYPSGRWSDGRVLPDFFAEYADLPWLLPYLHPGNKRYVYGTNFASGGAGALCETNQGLVISLKTQVRNFKKVERILRKQLGKTGVNTILSKGVYLIWIGTNDYAVYTSDSKLFSSYSLEKYVDMVIGNLTSVIKEIYKKGGRKFVVMNLWSPNHIPLVQEEAVASQGRDARLGQLNHLVDLHNGQLYKELQRLTTKLKGFKYSHADSYKVVEEIASNPAKYGFKDVKVACCGSGKLRGIQSCGGQDTVKEYQLCENPKEHLFFDSNHGSDKGYQTLAEMIWNGDLNTSRPINVKSLFHS</sequence>
<dbReference type="CDD" id="cd01837">
    <property type="entry name" value="SGNH_plant_lipase_like"/>
    <property type="match status" value="1"/>
</dbReference>
<dbReference type="InterPro" id="IPR044552">
    <property type="entry name" value="GLIP1-5/GLL25"/>
</dbReference>
<evidence type="ECO:0000313" key="5">
    <source>
        <dbReference type="RefSeq" id="XP_022956140.1"/>
    </source>
</evidence>
<dbReference type="KEGG" id="cmos:111457919"/>
<comment type="similarity">
    <text evidence="1">Belongs to the 'GDSL' lipolytic enzyme family.</text>
</comment>
<evidence type="ECO:0000256" key="1">
    <source>
        <dbReference type="ARBA" id="ARBA00008668"/>
    </source>
</evidence>
<dbReference type="Gene3D" id="3.40.50.1110">
    <property type="entry name" value="SGNH hydrolase"/>
    <property type="match status" value="1"/>
</dbReference>
<dbReference type="AlphaFoldDB" id="A0A6J1GX03"/>
<name>A0A6J1GX03_CUCMO</name>
<keyword evidence="2 3" id="KW-0732">Signal</keyword>
<dbReference type="GO" id="GO:0016298">
    <property type="term" value="F:lipase activity"/>
    <property type="evidence" value="ECO:0007669"/>
    <property type="project" value="TreeGrafter"/>
</dbReference>
<accession>A0A6J1GX03</accession>
<evidence type="ECO:0000313" key="4">
    <source>
        <dbReference type="Proteomes" id="UP000504609"/>
    </source>
</evidence>
<dbReference type="RefSeq" id="XP_022956140.1">
    <property type="nucleotide sequence ID" value="XM_023100372.1"/>
</dbReference>
<dbReference type="Pfam" id="PF00657">
    <property type="entry name" value="Lipase_GDSL"/>
    <property type="match status" value="1"/>
</dbReference>
<gene>
    <name evidence="5" type="primary">LOC111457919</name>
</gene>
<feature type="signal peptide" evidence="3">
    <location>
        <begin position="1"/>
        <end position="22"/>
    </location>
</feature>
<evidence type="ECO:0000256" key="2">
    <source>
        <dbReference type="ARBA" id="ARBA00022729"/>
    </source>
</evidence>
<dbReference type="Proteomes" id="UP000504609">
    <property type="component" value="Unplaced"/>
</dbReference>
<dbReference type="InterPro" id="IPR036514">
    <property type="entry name" value="SGNH_hydro_sf"/>
</dbReference>
<dbReference type="InterPro" id="IPR001087">
    <property type="entry name" value="GDSL"/>
</dbReference>
<keyword evidence="4" id="KW-1185">Reference proteome</keyword>
<dbReference type="PANTHER" id="PTHR45966">
    <property type="entry name" value="GDSL-LIKE LIPASE/ACYLHYDROLASE"/>
    <property type="match status" value="1"/>
</dbReference>
<protein>
    <submittedName>
        <fullName evidence="5">GDSL esterase/lipase 1-like</fullName>
    </submittedName>
</protein>
<organism evidence="4 5">
    <name type="scientific">Cucurbita moschata</name>
    <name type="common">Winter crookneck squash</name>
    <name type="synonym">Cucurbita pepo var. moschata</name>
    <dbReference type="NCBI Taxonomy" id="3662"/>
    <lineage>
        <taxon>Eukaryota</taxon>
        <taxon>Viridiplantae</taxon>
        <taxon>Streptophyta</taxon>
        <taxon>Embryophyta</taxon>
        <taxon>Tracheophyta</taxon>
        <taxon>Spermatophyta</taxon>
        <taxon>Magnoliopsida</taxon>
        <taxon>eudicotyledons</taxon>
        <taxon>Gunneridae</taxon>
        <taxon>Pentapetalae</taxon>
        <taxon>rosids</taxon>
        <taxon>fabids</taxon>
        <taxon>Cucurbitales</taxon>
        <taxon>Cucurbitaceae</taxon>
        <taxon>Cucurbiteae</taxon>
        <taxon>Cucurbita</taxon>
    </lineage>
</organism>
<dbReference type="PANTHER" id="PTHR45966:SF34">
    <property type="entry name" value="GDSL-LIKE LIPASE_ACYLHYDROLASE"/>
    <property type="match status" value="1"/>
</dbReference>
<evidence type="ECO:0000256" key="3">
    <source>
        <dbReference type="SAM" id="SignalP"/>
    </source>
</evidence>
<reference evidence="5" key="1">
    <citation type="submission" date="2025-08" db="UniProtKB">
        <authorList>
            <consortium name="RefSeq"/>
        </authorList>
    </citation>
    <scope>IDENTIFICATION</scope>
    <source>
        <tissue evidence="5">Young leaves</tissue>
    </source>
</reference>
<dbReference type="GeneID" id="111457919"/>
<proteinExistence type="inferred from homology"/>
<feature type="chain" id="PRO_5026745370" evidence="3">
    <location>
        <begin position="23"/>
        <end position="368"/>
    </location>
</feature>
<dbReference type="InterPro" id="IPR035669">
    <property type="entry name" value="SGNH_plant_lipase-like"/>
</dbReference>